<evidence type="ECO:0000313" key="3">
    <source>
        <dbReference type="EMBL" id="PSS18060.1"/>
    </source>
</evidence>
<reference evidence="3 4" key="1">
    <citation type="submission" date="2017-07" db="EMBL/GenBank/DDBJ databases">
        <title>An improved, manually edited Actinidia chinensis var. chinensis (kiwifruit) genome highlights the challenges associated with draft genomes and gene prediction in plants.</title>
        <authorList>
            <person name="Pilkington S."/>
            <person name="Crowhurst R."/>
            <person name="Hilario E."/>
            <person name="Nardozza S."/>
            <person name="Fraser L."/>
            <person name="Peng Y."/>
            <person name="Gunaseelan K."/>
            <person name="Simpson R."/>
            <person name="Tahir J."/>
            <person name="Deroles S."/>
            <person name="Templeton K."/>
            <person name="Luo Z."/>
            <person name="Davy M."/>
            <person name="Cheng C."/>
            <person name="Mcneilage M."/>
            <person name="Scaglione D."/>
            <person name="Liu Y."/>
            <person name="Zhang Q."/>
            <person name="Datson P."/>
            <person name="De Silva N."/>
            <person name="Gardiner S."/>
            <person name="Bassett H."/>
            <person name="Chagne D."/>
            <person name="Mccallum J."/>
            <person name="Dzierzon H."/>
            <person name="Deng C."/>
            <person name="Wang Y.-Y."/>
            <person name="Barron N."/>
            <person name="Manako K."/>
            <person name="Bowen J."/>
            <person name="Foster T."/>
            <person name="Erridge Z."/>
            <person name="Tiffin H."/>
            <person name="Waite C."/>
            <person name="Davies K."/>
            <person name="Grierson E."/>
            <person name="Laing W."/>
            <person name="Kirk R."/>
            <person name="Chen X."/>
            <person name="Wood M."/>
            <person name="Montefiori M."/>
            <person name="Brummell D."/>
            <person name="Schwinn K."/>
            <person name="Catanach A."/>
            <person name="Fullerton C."/>
            <person name="Li D."/>
            <person name="Meiyalaghan S."/>
            <person name="Nieuwenhuizen N."/>
            <person name="Read N."/>
            <person name="Prakash R."/>
            <person name="Hunter D."/>
            <person name="Zhang H."/>
            <person name="Mckenzie M."/>
            <person name="Knabel M."/>
            <person name="Harris A."/>
            <person name="Allan A."/>
            <person name="Chen A."/>
            <person name="Janssen B."/>
            <person name="Plunkett B."/>
            <person name="Dwamena C."/>
            <person name="Voogd C."/>
            <person name="Leif D."/>
            <person name="Lafferty D."/>
            <person name="Souleyre E."/>
            <person name="Varkonyi-Gasic E."/>
            <person name="Gambi F."/>
            <person name="Hanley J."/>
            <person name="Yao J.-L."/>
            <person name="Cheung J."/>
            <person name="David K."/>
            <person name="Warren B."/>
            <person name="Marsh K."/>
            <person name="Snowden K."/>
            <person name="Lin-Wang K."/>
            <person name="Brian L."/>
            <person name="Martinez-Sanchez M."/>
            <person name="Wang M."/>
            <person name="Ileperuma N."/>
            <person name="Macnee N."/>
            <person name="Campin R."/>
            <person name="Mcatee P."/>
            <person name="Drummond R."/>
            <person name="Espley R."/>
            <person name="Ireland H."/>
            <person name="Wu R."/>
            <person name="Atkinson R."/>
            <person name="Karunairetnam S."/>
            <person name="Bulley S."/>
            <person name="Chunkath S."/>
            <person name="Hanley Z."/>
            <person name="Storey R."/>
            <person name="Thrimawithana A."/>
            <person name="Thomson S."/>
            <person name="David C."/>
            <person name="Testolin R."/>
        </authorList>
    </citation>
    <scope>NUCLEOTIDE SEQUENCE [LARGE SCALE GENOMIC DNA]</scope>
    <source>
        <strain evidence="4">cv. Red5</strain>
        <tissue evidence="3">Young leaf</tissue>
    </source>
</reference>
<proteinExistence type="predicted"/>
<evidence type="ECO:0000256" key="1">
    <source>
        <dbReference type="SAM" id="MobiDB-lite"/>
    </source>
</evidence>
<sequence length="219" mass="24613">MAASTALPFLSLLSPNPASPLDYQSKLTEPMFSLLLFITLSFLFLIFSLHRRLKKTEQQSSNSIAQCPLSKFVNKTEQTHESDPTHLTHSLLLEILPSDSPKWATLFCDDPGRDGSGLEGERADSGGEDCAKKKKKKRAKKKRPSSPNLKAEERICEKEDLGAKEKQELVCLYPFTSSSSATQRKIKQQYDQLVKSHESDGLTLAQVFYFFVFNILNPI</sequence>
<dbReference type="Gramene" id="PSS18060">
    <property type="protein sequence ID" value="PSS18060"/>
    <property type="gene ID" value="CEY00_Acc12765"/>
</dbReference>
<feature type="transmembrane region" description="Helical" evidence="2">
    <location>
        <begin position="30"/>
        <end position="49"/>
    </location>
</feature>
<dbReference type="OMA" id="CEKNGDP"/>
<dbReference type="OrthoDB" id="1925033at2759"/>
<feature type="compositionally biased region" description="Basic residues" evidence="1">
    <location>
        <begin position="132"/>
        <end position="144"/>
    </location>
</feature>
<name>A0A2R6R079_ACTCC</name>
<dbReference type="InParanoid" id="A0A2R6R079"/>
<keyword evidence="2" id="KW-0812">Transmembrane</keyword>
<comment type="caution">
    <text evidence="3">The sequence shown here is derived from an EMBL/GenBank/DDBJ whole genome shotgun (WGS) entry which is preliminary data.</text>
</comment>
<dbReference type="STRING" id="1590841.A0A2R6R079"/>
<protein>
    <submittedName>
        <fullName evidence="3">Complement component C1q receptor like</fullName>
    </submittedName>
</protein>
<keyword evidence="2" id="KW-1133">Transmembrane helix</keyword>
<reference evidence="4" key="2">
    <citation type="journal article" date="2018" name="BMC Genomics">
        <title>A manually annotated Actinidia chinensis var. chinensis (kiwifruit) genome highlights the challenges associated with draft genomes and gene prediction in plants.</title>
        <authorList>
            <person name="Pilkington S.M."/>
            <person name="Crowhurst R."/>
            <person name="Hilario E."/>
            <person name="Nardozza S."/>
            <person name="Fraser L."/>
            <person name="Peng Y."/>
            <person name="Gunaseelan K."/>
            <person name="Simpson R."/>
            <person name="Tahir J."/>
            <person name="Deroles S.C."/>
            <person name="Templeton K."/>
            <person name="Luo Z."/>
            <person name="Davy M."/>
            <person name="Cheng C."/>
            <person name="McNeilage M."/>
            <person name="Scaglione D."/>
            <person name="Liu Y."/>
            <person name="Zhang Q."/>
            <person name="Datson P."/>
            <person name="De Silva N."/>
            <person name="Gardiner S.E."/>
            <person name="Bassett H."/>
            <person name="Chagne D."/>
            <person name="McCallum J."/>
            <person name="Dzierzon H."/>
            <person name="Deng C."/>
            <person name="Wang Y.Y."/>
            <person name="Barron L."/>
            <person name="Manako K."/>
            <person name="Bowen J."/>
            <person name="Foster T.M."/>
            <person name="Erridge Z.A."/>
            <person name="Tiffin H."/>
            <person name="Waite C.N."/>
            <person name="Davies K.M."/>
            <person name="Grierson E.P."/>
            <person name="Laing W.A."/>
            <person name="Kirk R."/>
            <person name="Chen X."/>
            <person name="Wood M."/>
            <person name="Montefiori M."/>
            <person name="Brummell D.A."/>
            <person name="Schwinn K.E."/>
            <person name="Catanach A."/>
            <person name="Fullerton C."/>
            <person name="Li D."/>
            <person name="Meiyalaghan S."/>
            <person name="Nieuwenhuizen N."/>
            <person name="Read N."/>
            <person name="Prakash R."/>
            <person name="Hunter D."/>
            <person name="Zhang H."/>
            <person name="McKenzie M."/>
            <person name="Knabel M."/>
            <person name="Harris A."/>
            <person name="Allan A.C."/>
            <person name="Gleave A."/>
            <person name="Chen A."/>
            <person name="Janssen B.J."/>
            <person name="Plunkett B."/>
            <person name="Ampomah-Dwamena C."/>
            <person name="Voogd C."/>
            <person name="Leif D."/>
            <person name="Lafferty D."/>
            <person name="Souleyre E.J.F."/>
            <person name="Varkonyi-Gasic E."/>
            <person name="Gambi F."/>
            <person name="Hanley J."/>
            <person name="Yao J.L."/>
            <person name="Cheung J."/>
            <person name="David K.M."/>
            <person name="Warren B."/>
            <person name="Marsh K."/>
            <person name="Snowden K.C."/>
            <person name="Lin-Wang K."/>
            <person name="Brian L."/>
            <person name="Martinez-Sanchez M."/>
            <person name="Wang M."/>
            <person name="Ileperuma N."/>
            <person name="Macnee N."/>
            <person name="Campin R."/>
            <person name="McAtee P."/>
            <person name="Drummond R.S.M."/>
            <person name="Espley R.V."/>
            <person name="Ireland H.S."/>
            <person name="Wu R."/>
            <person name="Atkinson R.G."/>
            <person name="Karunairetnam S."/>
            <person name="Bulley S."/>
            <person name="Chunkath S."/>
            <person name="Hanley Z."/>
            <person name="Storey R."/>
            <person name="Thrimawithana A.H."/>
            <person name="Thomson S."/>
            <person name="David C."/>
            <person name="Testolin R."/>
            <person name="Huang H."/>
            <person name="Hellens R.P."/>
            <person name="Schaffer R.J."/>
        </authorList>
    </citation>
    <scope>NUCLEOTIDE SEQUENCE [LARGE SCALE GENOMIC DNA]</scope>
    <source>
        <strain evidence="4">cv. Red5</strain>
    </source>
</reference>
<keyword evidence="3" id="KW-0675">Receptor</keyword>
<accession>A0A2R6R079</accession>
<keyword evidence="2" id="KW-0472">Membrane</keyword>
<feature type="compositionally biased region" description="Basic and acidic residues" evidence="1">
    <location>
        <begin position="119"/>
        <end position="131"/>
    </location>
</feature>
<feature type="region of interest" description="Disordered" evidence="1">
    <location>
        <begin position="115"/>
        <end position="152"/>
    </location>
</feature>
<evidence type="ECO:0000256" key="2">
    <source>
        <dbReference type="SAM" id="Phobius"/>
    </source>
</evidence>
<dbReference type="PANTHER" id="PTHR35991">
    <property type="entry name" value="CA-RESPONSIVE PROTEIN"/>
    <property type="match status" value="1"/>
</dbReference>
<gene>
    <name evidence="3" type="ORF">CEY00_Acc12765</name>
</gene>
<dbReference type="PANTHER" id="PTHR35991:SF1">
    <property type="entry name" value="CA-RESPONSIVE PROTEIN"/>
    <property type="match status" value="1"/>
</dbReference>
<dbReference type="EMBL" id="NKQK01000011">
    <property type="protein sequence ID" value="PSS18060.1"/>
    <property type="molecule type" value="Genomic_DNA"/>
</dbReference>
<dbReference type="Proteomes" id="UP000241394">
    <property type="component" value="Chromosome LG11"/>
</dbReference>
<keyword evidence="4" id="KW-1185">Reference proteome</keyword>
<evidence type="ECO:0000313" key="4">
    <source>
        <dbReference type="Proteomes" id="UP000241394"/>
    </source>
</evidence>
<organism evidence="3 4">
    <name type="scientific">Actinidia chinensis var. chinensis</name>
    <name type="common">Chinese soft-hair kiwi</name>
    <dbReference type="NCBI Taxonomy" id="1590841"/>
    <lineage>
        <taxon>Eukaryota</taxon>
        <taxon>Viridiplantae</taxon>
        <taxon>Streptophyta</taxon>
        <taxon>Embryophyta</taxon>
        <taxon>Tracheophyta</taxon>
        <taxon>Spermatophyta</taxon>
        <taxon>Magnoliopsida</taxon>
        <taxon>eudicotyledons</taxon>
        <taxon>Gunneridae</taxon>
        <taxon>Pentapetalae</taxon>
        <taxon>asterids</taxon>
        <taxon>Ericales</taxon>
        <taxon>Actinidiaceae</taxon>
        <taxon>Actinidia</taxon>
    </lineage>
</organism>
<dbReference type="AlphaFoldDB" id="A0A2R6R079"/>